<organism evidence="2 3">
    <name type="scientific">Trichogramma kaykai</name>
    <dbReference type="NCBI Taxonomy" id="54128"/>
    <lineage>
        <taxon>Eukaryota</taxon>
        <taxon>Metazoa</taxon>
        <taxon>Ecdysozoa</taxon>
        <taxon>Arthropoda</taxon>
        <taxon>Hexapoda</taxon>
        <taxon>Insecta</taxon>
        <taxon>Pterygota</taxon>
        <taxon>Neoptera</taxon>
        <taxon>Endopterygota</taxon>
        <taxon>Hymenoptera</taxon>
        <taxon>Apocrita</taxon>
        <taxon>Proctotrupomorpha</taxon>
        <taxon>Chalcidoidea</taxon>
        <taxon>Trichogrammatidae</taxon>
        <taxon>Trichogramma</taxon>
    </lineage>
</organism>
<keyword evidence="1" id="KW-1133">Transmembrane helix</keyword>
<keyword evidence="3" id="KW-1185">Reference proteome</keyword>
<dbReference type="EMBL" id="JBJJXI010000043">
    <property type="protein sequence ID" value="KAL3401707.1"/>
    <property type="molecule type" value="Genomic_DNA"/>
</dbReference>
<dbReference type="AlphaFoldDB" id="A0ABD2X8R7"/>
<keyword evidence="1" id="KW-0812">Transmembrane</keyword>
<proteinExistence type="predicted"/>
<evidence type="ECO:0000256" key="1">
    <source>
        <dbReference type="SAM" id="Phobius"/>
    </source>
</evidence>
<sequence length="209" mass="23915">MNQSCTKLPVRTVNKNREVANDRAQVVAQPQQRQLQQQQQQDEMPEQVDECVAIMETTTITDYSKTPVNTGTRFSRMLAWPIKLLQQLGCRVTLELGRLLDDKVSNANSEDPIKYLKNIASFVICLVIVKHYSDYIDNVGVRLSDLMIETFIIASYEEITHLFRLLNNLECKDFDTIGAFCIVVLFWIGAYRIVRNIIVKIAEAPKLCS</sequence>
<evidence type="ECO:0000313" key="3">
    <source>
        <dbReference type="Proteomes" id="UP001627154"/>
    </source>
</evidence>
<comment type="caution">
    <text evidence="2">The sequence shown here is derived from an EMBL/GenBank/DDBJ whole genome shotgun (WGS) entry which is preliminary data.</text>
</comment>
<dbReference type="Proteomes" id="UP001627154">
    <property type="component" value="Unassembled WGS sequence"/>
</dbReference>
<evidence type="ECO:0000313" key="2">
    <source>
        <dbReference type="EMBL" id="KAL3401707.1"/>
    </source>
</evidence>
<accession>A0ABD2X8R7</accession>
<name>A0ABD2X8R7_9HYME</name>
<keyword evidence="1" id="KW-0472">Membrane</keyword>
<protein>
    <submittedName>
        <fullName evidence="2">Uncharacterized protein</fullName>
    </submittedName>
</protein>
<gene>
    <name evidence="2" type="ORF">TKK_005072</name>
</gene>
<reference evidence="2 3" key="1">
    <citation type="journal article" date="2024" name="bioRxiv">
        <title>A reference genome for Trichogramma kaykai: A tiny desert-dwelling parasitoid wasp with competing sex-ratio distorters.</title>
        <authorList>
            <person name="Culotta J."/>
            <person name="Lindsey A.R."/>
        </authorList>
    </citation>
    <scope>NUCLEOTIDE SEQUENCE [LARGE SCALE GENOMIC DNA]</scope>
    <source>
        <strain evidence="2 3">KSX58</strain>
    </source>
</reference>
<feature type="transmembrane region" description="Helical" evidence="1">
    <location>
        <begin position="177"/>
        <end position="194"/>
    </location>
</feature>